<sequence length="26" mass="2962">MTNPEWFLLPFSSLRLLGCVSFATCQ</sequence>
<accession>A0A0E9UJA9</accession>
<dbReference type="AlphaFoldDB" id="A0A0E9UJA9"/>
<evidence type="ECO:0000313" key="1">
    <source>
        <dbReference type="EMBL" id="JAH65842.1"/>
    </source>
</evidence>
<name>A0A0E9UJA9_ANGAN</name>
<organism evidence="1">
    <name type="scientific">Anguilla anguilla</name>
    <name type="common">European freshwater eel</name>
    <name type="synonym">Muraena anguilla</name>
    <dbReference type="NCBI Taxonomy" id="7936"/>
    <lineage>
        <taxon>Eukaryota</taxon>
        <taxon>Metazoa</taxon>
        <taxon>Chordata</taxon>
        <taxon>Craniata</taxon>
        <taxon>Vertebrata</taxon>
        <taxon>Euteleostomi</taxon>
        <taxon>Actinopterygii</taxon>
        <taxon>Neopterygii</taxon>
        <taxon>Teleostei</taxon>
        <taxon>Anguilliformes</taxon>
        <taxon>Anguillidae</taxon>
        <taxon>Anguilla</taxon>
    </lineage>
</organism>
<reference evidence="1" key="2">
    <citation type="journal article" date="2015" name="Fish Shellfish Immunol.">
        <title>Early steps in the European eel (Anguilla anguilla)-Vibrio vulnificus interaction in the gills: Role of the RtxA13 toxin.</title>
        <authorList>
            <person name="Callol A."/>
            <person name="Pajuelo D."/>
            <person name="Ebbesson L."/>
            <person name="Teles M."/>
            <person name="MacKenzie S."/>
            <person name="Amaro C."/>
        </authorList>
    </citation>
    <scope>NUCLEOTIDE SEQUENCE</scope>
</reference>
<reference evidence="1" key="1">
    <citation type="submission" date="2014-11" db="EMBL/GenBank/DDBJ databases">
        <authorList>
            <person name="Amaro Gonzalez C."/>
        </authorList>
    </citation>
    <scope>NUCLEOTIDE SEQUENCE</scope>
</reference>
<dbReference type="EMBL" id="GBXM01042735">
    <property type="protein sequence ID" value="JAH65842.1"/>
    <property type="molecule type" value="Transcribed_RNA"/>
</dbReference>
<protein>
    <submittedName>
        <fullName evidence="1">Uncharacterized protein</fullName>
    </submittedName>
</protein>
<proteinExistence type="predicted"/>